<gene>
    <name evidence="4" type="ORF">MLAC_41570</name>
</gene>
<dbReference type="GO" id="GO:0016491">
    <property type="term" value="F:oxidoreductase activity"/>
    <property type="evidence" value="ECO:0007669"/>
    <property type="project" value="UniProtKB-KW"/>
</dbReference>
<dbReference type="GO" id="GO:0016020">
    <property type="term" value="C:membrane"/>
    <property type="evidence" value="ECO:0007669"/>
    <property type="project" value="TreeGrafter"/>
</dbReference>
<dbReference type="SUPFAM" id="SSF51735">
    <property type="entry name" value="NAD(P)-binding Rossmann-fold domains"/>
    <property type="match status" value="1"/>
</dbReference>
<dbReference type="Gene3D" id="3.40.50.720">
    <property type="entry name" value="NAD(P)-binding Rossmann-like Domain"/>
    <property type="match status" value="1"/>
</dbReference>
<proteinExistence type="inferred from homology"/>
<evidence type="ECO:0000256" key="3">
    <source>
        <dbReference type="RuleBase" id="RU000363"/>
    </source>
</evidence>
<sequence length="344" mass="36972">MPQLCPSRRLAKPEIIDNQGGSETARARRRAVAYAVNVNATARFFHEASKKAVKTGAARLANPARVSDPDKLRRVVRGQTILVTGASYGIGEATARKLAAAGATVLLVARSVERLDDLAASINAGGGHAVAYPADLTDEAAVGVLTKRITRDHGPPDVVVSNAGKSLRRSLHHQYDRPHDFQRTIAINYLGPVWLLLGVLPAMRENGRGHIVNVSSVGVRVAPGPQWGAYQASKGAFDRWLRSVAPELHGDGVDVTTVYFALVRTRMIEPTPILRRLPGLYPGEAADAIAKAIIERPRTNAPPWVWPAEIASVLLAGPADRAARLWHHRLFAEPGNTAASTGRD</sequence>
<evidence type="ECO:0000256" key="1">
    <source>
        <dbReference type="ARBA" id="ARBA00006484"/>
    </source>
</evidence>
<dbReference type="EMBL" id="AP022581">
    <property type="protein sequence ID" value="BBX98863.1"/>
    <property type="molecule type" value="Genomic_DNA"/>
</dbReference>
<dbReference type="KEGG" id="mlj:MLAC_41570"/>
<protein>
    <submittedName>
        <fullName evidence="4">Putative Short-chain dehydrogenase/reductase</fullName>
    </submittedName>
</protein>
<dbReference type="Proteomes" id="UP000466396">
    <property type="component" value="Chromosome"/>
</dbReference>
<evidence type="ECO:0000256" key="2">
    <source>
        <dbReference type="ARBA" id="ARBA00023002"/>
    </source>
</evidence>
<dbReference type="PANTHER" id="PTHR44196">
    <property type="entry name" value="DEHYDROGENASE/REDUCTASE SDR FAMILY MEMBER 7B"/>
    <property type="match status" value="1"/>
</dbReference>
<reference evidence="4 5" key="1">
    <citation type="journal article" date="2019" name="Emerg. Microbes Infect.">
        <title>Comprehensive subspecies identification of 175 nontuberculous mycobacteria species based on 7547 genomic profiles.</title>
        <authorList>
            <person name="Matsumoto Y."/>
            <person name="Kinjo T."/>
            <person name="Motooka D."/>
            <person name="Nabeya D."/>
            <person name="Jung N."/>
            <person name="Uechi K."/>
            <person name="Horii T."/>
            <person name="Iida T."/>
            <person name="Fujita J."/>
            <person name="Nakamura S."/>
        </authorList>
    </citation>
    <scope>NUCLEOTIDE SEQUENCE [LARGE SCALE GENOMIC DNA]</scope>
    <source>
        <strain evidence="4 5">JCM 15657</strain>
    </source>
</reference>
<evidence type="ECO:0000313" key="5">
    <source>
        <dbReference type="Proteomes" id="UP000466396"/>
    </source>
</evidence>
<dbReference type="PRINTS" id="PR00081">
    <property type="entry name" value="GDHRDH"/>
</dbReference>
<dbReference type="InterPro" id="IPR036291">
    <property type="entry name" value="NAD(P)-bd_dom_sf"/>
</dbReference>
<name>A0A7I7NRI2_9MYCO</name>
<comment type="similarity">
    <text evidence="1 3">Belongs to the short-chain dehydrogenases/reductases (SDR) family.</text>
</comment>
<dbReference type="Pfam" id="PF00106">
    <property type="entry name" value="adh_short"/>
    <property type="match status" value="1"/>
</dbReference>
<organism evidence="4 5">
    <name type="scientific">Mycobacterium lacus</name>
    <dbReference type="NCBI Taxonomy" id="169765"/>
    <lineage>
        <taxon>Bacteria</taxon>
        <taxon>Bacillati</taxon>
        <taxon>Actinomycetota</taxon>
        <taxon>Actinomycetes</taxon>
        <taxon>Mycobacteriales</taxon>
        <taxon>Mycobacteriaceae</taxon>
        <taxon>Mycobacterium</taxon>
    </lineage>
</organism>
<keyword evidence="5" id="KW-1185">Reference proteome</keyword>
<evidence type="ECO:0000313" key="4">
    <source>
        <dbReference type="EMBL" id="BBX98863.1"/>
    </source>
</evidence>
<keyword evidence="2" id="KW-0560">Oxidoreductase</keyword>
<dbReference type="AlphaFoldDB" id="A0A7I7NRI2"/>
<dbReference type="InterPro" id="IPR002347">
    <property type="entry name" value="SDR_fam"/>
</dbReference>
<dbReference type="OrthoDB" id="9810734at2"/>
<dbReference type="PANTHER" id="PTHR44196:SF1">
    <property type="entry name" value="DEHYDROGENASE_REDUCTASE SDR FAMILY MEMBER 7B"/>
    <property type="match status" value="1"/>
</dbReference>
<accession>A0A7I7NRI2</accession>
<dbReference type="CDD" id="cd05233">
    <property type="entry name" value="SDR_c"/>
    <property type="match status" value="1"/>
</dbReference>
<dbReference type="PRINTS" id="PR00080">
    <property type="entry name" value="SDRFAMILY"/>
</dbReference>